<reference evidence="1" key="1">
    <citation type="journal article" date="2023" name="IScience">
        <title>Live-bearing cockroach genome reveals convergent evolutionary mechanisms linked to viviparity in insects and beyond.</title>
        <authorList>
            <person name="Fouks B."/>
            <person name="Harrison M.C."/>
            <person name="Mikhailova A.A."/>
            <person name="Marchal E."/>
            <person name="English S."/>
            <person name="Carruthers M."/>
            <person name="Jennings E.C."/>
            <person name="Chiamaka E.L."/>
            <person name="Frigard R.A."/>
            <person name="Pippel M."/>
            <person name="Attardo G.M."/>
            <person name="Benoit J.B."/>
            <person name="Bornberg-Bauer E."/>
            <person name="Tobe S.S."/>
        </authorList>
    </citation>
    <scope>NUCLEOTIDE SEQUENCE</scope>
    <source>
        <strain evidence="1">Stay&amp;Tobe</strain>
    </source>
</reference>
<protein>
    <submittedName>
        <fullName evidence="1">Uncharacterized protein</fullName>
    </submittedName>
</protein>
<gene>
    <name evidence="1" type="ORF">L9F63_009932</name>
</gene>
<keyword evidence="2" id="KW-1185">Reference proteome</keyword>
<feature type="non-terminal residue" evidence="1">
    <location>
        <position position="86"/>
    </location>
</feature>
<sequence>RYSLQIMCDSEEEYEPERKRERYDVARHRPLTKNSKQNLSSFNKVVQRLTKLVATNQPQVDVCSTCEDLNTKIKSSTLNNVAKRAA</sequence>
<dbReference type="EMBL" id="JASPKZ010000793">
    <property type="protein sequence ID" value="KAJ9599615.1"/>
    <property type="molecule type" value="Genomic_DNA"/>
</dbReference>
<accession>A0AAD8AIA6</accession>
<name>A0AAD8AIA6_DIPPU</name>
<evidence type="ECO:0000313" key="2">
    <source>
        <dbReference type="Proteomes" id="UP001233999"/>
    </source>
</evidence>
<feature type="non-terminal residue" evidence="1">
    <location>
        <position position="1"/>
    </location>
</feature>
<dbReference type="Proteomes" id="UP001233999">
    <property type="component" value="Unassembled WGS sequence"/>
</dbReference>
<dbReference type="AlphaFoldDB" id="A0AAD8AIA6"/>
<proteinExistence type="predicted"/>
<organism evidence="1 2">
    <name type="scientific">Diploptera punctata</name>
    <name type="common">Pacific beetle cockroach</name>
    <dbReference type="NCBI Taxonomy" id="6984"/>
    <lineage>
        <taxon>Eukaryota</taxon>
        <taxon>Metazoa</taxon>
        <taxon>Ecdysozoa</taxon>
        <taxon>Arthropoda</taxon>
        <taxon>Hexapoda</taxon>
        <taxon>Insecta</taxon>
        <taxon>Pterygota</taxon>
        <taxon>Neoptera</taxon>
        <taxon>Polyneoptera</taxon>
        <taxon>Dictyoptera</taxon>
        <taxon>Blattodea</taxon>
        <taxon>Blaberoidea</taxon>
        <taxon>Blaberidae</taxon>
        <taxon>Diplopterinae</taxon>
        <taxon>Diploptera</taxon>
    </lineage>
</organism>
<reference evidence="1" key="2">
    <citation type="submission" date="2023-05" db="EMBL/GenBank/DDBJ databases">
        <authorList>
            <person name="Fouks B."/>
        </authorList>
    </citation>
    <scope>NUCLEOTIDE SEQUENCE</scope>
    <source>
        <strain evidence="1">Stay&amp;Tobe</strain>
        <tissue evidence="1">Testes</tissue>
    </source>
</reference>
<comment type="caution">
    <text evidence="1">The sequence shown here is derived from an EMBL/GenBank/DDBJ whole genome shotgun (WGS) entry which is preliminary data.</text>
</comment>
<evidence type="ECO:0000313" key="1">
    <source>
        <dbReference type="EMBL" id="KAJ9599615.1"/>
    </source>
</evidence>